<feature type="region of interest" description="Disordered" evidence="1">
    <location>
        <begin position="1"/>
        <end position="36"/>
    </location>
</feature>
<dbReference type="AlphaFoldDB" id="A0A3S0SA47"/>
<sequence length="70" mass="7820">MTFGTSTRLGKKETCPARGRRGTERARHVPFAPRAGRRWRQPDEGLVSAISSAEGLLDACRAMVYSLYHE</sequence>
<dbReference type="Proteomes" id="UP000278081">
    <property type="component" value="Unassembled WGS sequence"/>
</dbReference>
<proteinExistence type="predicted"/>
<reference evidence="2 3" key="1">
    <citation type="submission" date="2018-11" db="EMBL/GenBank/DDBJ databases">
        <title>Rhizobium chutanense sp. nov., isolated from root nodules of Phaseolus vulgaris in China.</title>
        <authorList>
            <person name="Huo Y."/>
        </authorList>
    </citation>
    <scope>NUCLEOTIDE SEQUENCE [LARGE SCALE GENOMIC DNA]</scope>
    <source>
        <strain evidence="2 3">C16</strain>
    </source>
</reference>
<comment type="caution">
    <text evidence="2">The sequence shown here is derived from an EMBL/GenBank/DDBJ whole genome shotgun (WGS) entry which is preliminary data.</text>
</comment>
<feature type="compositionally biased region" description="Basic and acidic residues" evidence="1">
    <location>
        <begin position="10"/>
        <end position="27"/>
    </location>
</feature>
<dbReference type="EMBL" id="RJTJ01000020">
    <property type="protein sequence ID" value="RUM02089.1"/>
    <property type="molecule type" value="Genomic_DNA"/>
</dbReference>
<accession>A0A3S0SA47</accession>
<gene>
    <name evidence="2" type="ORF">EFR84_21415</name>
</gene>
<name>A0A3S0SA47_9HYPH</name>
<protein>
    <submittedName>
        <fullName evidence="2">Uncharacterized protein</fullName>
    </submittedName>
</protein>
<organism evidence="2 3">
    <name type="scientific">Rhizobium chutanense</name>
    <dbReference type="NCBI Taxonomy" id="2035448"/>
    <lineage>
        <taxon>Bacteria</taxon>
        <taxon>Pseudomonadati</taxon>
        <taxon>Pseudomonadota</taxon>
        <taxon>Alphaproteobacteria</taxon>
        <taxon>Hyphomicrobiales</taxon>
        <taxon>Rhizobiaceae</taxon>
        <taxon>Rhizobium/Agrobacterium group</taxon>
        <taxon>Rhizobium</taxon>
    </lineage>
</organism>
<evidence type="ECO:0000256" key="1">
    <source>
        <dbReference type="SAM" id="MobiDB-lite"/>
    </source>
</evidence>
<dbReference type="OrthoDB" id="8404233at2"/>
<evidence type="ECO:0000313" key="3">
    <source>
        <dbReference type="Proteomes" id="UP000278081"/>
    </source>
</evidence>
<evidence type="ECO:0000313" key="2">
    <source>
        <dbReference type="EMBL" id="RUM02089.1"/>
    </source>
</evidence>